<proteinExistence type="predicted"/>
<protein>
    <submittedName>
        <fullName evidence="1">Uncharacterized protein</fullName>
    </submittedName>
</protein>
<reference evidence="2" key="1">
    <citation type="journal article" date="2019" name="Int. J. Syst. Evol. Microbiol.">
        <title>The Global Catalogue of Microorganisms (GCM) 10K type strain sequencing project: providing services to taxonomists for standard genome sequencing and annotation.</title>
        <authorList>
            <consortium name="The Broad Institute Genomics Platform"/>
            <consortium name="The Broad Institute Genome Sequencing Center for Infectious Disease"/>
            <person name="Wu L."/>
            <person name="Ma J."/>
        </authorList>
    </citation>
    <scope>NUCLEOTIDE SEQUENCE [LARGE SCALE GENOMIC DNA]</scope>
    <source>
        <strain evidence="2">NBRC 106348</strain>
    </source>
</reference>
<evidence type="ECO:0000313" key="2">
    <source>
        <dbReference type="Proteomes" id="UP001157091"/>
    </source>
</evidence>
<accession>A0ABQ6I5P7</accession>
<organism evidence="1 2">
    <name type="scientific">Luteimicrobium album</name>
    <dbReference type="NCBI Taxonomy" id="1054550"/>
    <lineage>
        <taxon>Bacteria</taxon>
        <taxon>Bacillati</taxon>
        <taxon>Actinomycetota</taxon>
        <taxon>Actinomycetes</taxon>
        <taxon>Micrococcales</taxon>
        <taxon>Luteimicrobium</taxon>
    </lineage>
</organism>
<sequence>MLGTDLDATATVNFDSAAATSTIHDVLGQDVTTNGVTLNLEAGTLNVDLDTLLGAPSTVCLRTHPCCPPRR</sequence>
<comment type="caution">
    <text evidence="1">The sequence shown here is derived from an EMBL/GenBank/DDBJ whole genome shotgun (WGS) entry which is preliminary data.</text>
</comment>
<dbReference type="Proteomes" id="UP001157091">
    <property type="component" value="Unassembled WGS sequence"/>
</dbReference>
<gene>
    <name evidence="1" type="ORF">GCM10025864_33500</name>
</gene>
<dbReference type="EMBL" id="BSUK01000001">
    <property type="protein sequence ID" value="GMA25591.1"/>
    <property type="molecule type" value="Genomic_DNA"/>
</dbReference>
<name>A0ABQ6I5P7_9MICO</name>
<evidence type="ECO:0000313" key="1">
    <source>
        <dbReference type="EMBL" id="GMA25591.1"/>
    </source>
</evidence>
<keyword evidence="2" id="KW-1185">Reference proteome</keyword>